<gene>
    <name evidence="5" type="ORF">TVY486_1014460</name>
</gene>
<feature type="region of interest" description="Disordered" evidence="4">
    <location>
        <begin position="548"/>
        <end position="570"/>
    </location>
</feature>
<evidence type="ECO:0008006" key="6">
    <source>
        <dbReference type="Google" id="ProtNLM"/>
    </source>
</evidence>
<feature type="region of interest" description="Disordered" evidence="4">
    <location>
        <begin position="1346"/>
        <end position="1418"/>
    </location>
</feature>
<dbReference type="Gene3D" id="2.130.10.10">
    <property type="entry name" value="YVTN repeat-like/Quinoprotein amine dehydrogenase"/>
    <property type="match status" value="2"/>
</dbReference>
<dbReference type="Gene3D" id="2.30.42.10">
    <property type="match status" value="1"/>
</dbReference>
<feature type="compositionally biased region" description="Basic residues" evidence="4">
    <location>
        <begin position="176"/>
        <end position="186"/>
    </location>
</feature>
<dbReference type="SMART" id="SM00320">
    <property type="entry name" value="WD40"/>
    <property type="match status" value="5"/>
</dbReference>
<name>G0U4N9_TRYVY</name>
<dbReference type="InterPro" id="IPR001680">
    <property type="entry name" value="WD40_rpt"/>
</dbReference>
<keyword evidence="2" id="KW-0677">Repeat</keyword>
<feature type="compositionally biased region" description="Polar residues" evidence="4">
    <location>
        <begin position="551"/>
        <end position="567"/>
    </location>
</feature>
<feature type="compositionally biased region" description="Polar residues" evidence="4">
    <location>
        <begin position="1361"/>
        <end position="1374"/>
    </location>
</feature>
<dbReference type="SUPFAM" id="SSF50978">
    <property type="entry name" value="WD40 repeat-like"/>
    <property type="match status" value="1"/>
</dbReference>
<dbReference type="Pfam" id="PF00400">
    <property type="entry name" value="WD40"/>
    <property type="match status" value="1"/>
</dbReference>
<organism evidence="5">
    <name type="scientific">Trypanosoma vivax (strain Y486)</name>
    <dbReference type="NCBI Taxonomy" id="1055687"/>
    <lineage>
        <taxon>Eukaryota</taxon>
        <taxon>Discoba</taxon>
        <taxon>Euglenozoa</taxon>
        <taxon>Kinetoplastea</taxon>
        <taxon>Metakinetoplastina</taxon>
        <taxon>Trypanosomatida</taxon>
        <taxon>Trypanosomatidae</taxon>
        <taxon>Trypanosoma</taxon>
        <taxon>Duttonella</taxon>
    </lineage>
</organism>
<dbReference type="EMBL" id="HE573026">
    <property type="protein sequence ID" value="CCC52403.1"/>
    <property type="molecule type" value="Genomic_DNA"/>
</dbReference>
<feature type="compositionally biased region" description="Basic and acidic residues" evidence="4">
    <location>
        <begin position="1001"/>
        <end position="1012"/>
    </location>
</feature>
<protein>
    <recommendedName>
        <fullName evidence="6">Guanine nucleotide-binding protein subunit beta-like protein</fullName>
    </recommendedName>
</protein>
<feature type="region of interest" description="Disordered" evidence="4">
    <location>
        <begin position="171"/>
        <end position="204"/>
    </location>
</feature>
<feature type="compositionally biased region" description="Polar residues" evidence="4">
    <location>
        <begin position="232"/>
        <end position="251"/>
    </location>
</feature>
<sequence length="1547" mass="172075">MRNTIWLATSGGDIEVRPIGQPDYVVGNIERRPRTTVTSLLQVGQNRVVAALSDGCLRVFDAITMLELKSTRAHSSSVTSMISVTTPTVQRFREAEGSIGGSIFVTASTDCTIAKWNSSSLECLGRFRDCGSGVSALAATLGGAFVFSGALDGSLRMWSMLESIQVVGKSSGSRRATGKAKTKKKVNQSQLCSQKSTPKENDNIDQKWENYLSLMSSVLPERYIGRSPHIVSSDTARGLRSSSVTGSQRNGTPLKERRPRLASKQKGDSLAKPKFGMSLLASACARLRPRLGFSTEDEHYSVDEGSSSNNESASTEELGSCLRSRSPAAVNQNLDKVHNEKLAYEAKAKRQRVKQKKPHSQKVSQFSDIFQQLARSTADLPISRQLASVHPEPRANSKDSETLLWPLKTEHSKHITSLAVVWNRLLVSASGDSRVKVFSLPSGRLIRTVHKGYSSVTGMTVDEARCLLWVATNDGCFHVYNILSPIVQQLHTWRDLSTPRPVLVPLTAHQTSCQLYVLTAPSYKKAAKDTVAPAGKCKPKITIDSGCAKSQRMTTGEDGSQLRTSYPMSPRTEGWPATCIKPPSLMCVQVDDADNEALSDMRSLRSLDVEFASACARAKQIESQDAVFKRILGRLVASEGEELKEYLTREQLIAATAVHGAYSRYLLQNLFRRWLAWAARRVSRYLCMRKVRFLAFMHQTRLLREYFSTWRQQGQKNMRHKWGICPNFLEGNLQCPPAYFSRGRKGNALAPRCVSVLARSLVQSLLHRYYRAWAHHVSRVRRNLAQSTAFNRLFLSFYDSKFSDAAFVCRHLSGSAVRAQRHNRACWLLEQRMIQCTRRLQRTYLDKWSLFVKTQTETRHAFSLVDTLSSLLVDEESLRARTYLKWFRFAFFETKLRRFSDERTTMHREWIIVQNAVDSEQTLAELQSEEQQMEVEIARLAFEHDEVQSRNSLLSSDIEFLRLQKSLDYILAAYRDTVDVESCVARNLNHTPRSRRLNNSGRDRGSATHDDDLTGDVAMLQQLSVVLRALKATALRCGRHSGIITASHERVLRLPIYDRPYEFGDRSSSFSISSLGGDSSAMHAASVATFSDKLSNERGKSVTSTTSLSASLSDEFDRTVMCLQAILVDVARQTGVDLEKFTTQSVCALLPEYVNARNSDGGGAHQPVSVDKANTSVATESPNRAPLQWLRFVSFAARAEAVQLVTELVVMFDSFRAHSDTEVEWGGRSISTRGVFKTIPLQLRSLCRVHTASWLLRHAALLLELVSPGMWQRHIKLRALADSEMEPERLAESNSVADVSVVRSPGIKTTPTQMKSTQSVRAEAAVQSRSTPFWLKKKARPKLTVDQGEAPLKGWHASPRVSGSSRGNATQGCQILSKIRPSLQSQKRTTTVSSGPHTPNEKRRDVSSDDGCVVKSPLQSVPSPMVMSNVSTPTKVLFSTKAPRPYLGFRVAVGRDHSGRTTLTIHEVTEKYTYCDGDMERVGPAFAAGLRTGDQLVRFAGYTVTELAAFNAVVARHVLPSASIPVVFSRNGELMTTYIVVGKRNLS</sequence>
<proteinExistence type="predicted"/>
<dbReference type="PANTHER" id="PTHR44019:SF17">
    <property type="entry name" value="F-BOX_WD REPEAT-CONTAINING PROTEIN 12"/>
    <property type="match status" value="1"/>
</dbReference>
<reference evidence="5" key="1">
    <citation type="journal article" date="2012" name="Proc. Natl. Acad. Sci. U.S.A.">
        <title>Antigenic diversity is generated by distinct evolutionary mechanisms in African trypanosome species.</title>
        <authorList>
            <person name="Jackson A.P."/>
            <person name="Berry A."/>
            <person name="Aslett M."/>
            <person name="Allison H.C."/>
            <person name="Burton P."/>
            <person name="Vavrova-Anderson J."/>
            <person name="Brown R."/>
            <person name="Browne H."/>
            <person name="Corton N."/>
            <person name="Hauser H."/>
            <person name="Gamble J."/>
            <person name="Gilderthorp R."/>
            <person name="Marcello L."/>
            <person name="McQuillan J."/>
            <person name="Otto T.D."/>
            <person name="Quail M.A."/>
            <person name="Sanders M.J."/>
            <person name="van Tonder A."/>
            <person name="Ginger M.L."/>
            <person name="Field M.C."/>
            <person name="Barry J.D."/>
            <person name="Hertz-Fowler C."/>
            <person name="Berriman M."/>
        </authorList>
    </citation>
    <scope>NUCLEOTIDE SEQUENCE</scope>
    <source>
        <strain evidence="5">Y486</strain>
    </source>
</reference>
<feature type="region of interest" description="Disordered" evidence="4">
    <location>
        <begin position="991"/>
        <end position="1012"/>
    </location>
</feature>
<dbReference type="InterPro" id="IPR036034">
    <property type="entry name" value="PDZ_sf"/>
</dbReference>
<dbReference type="SUPFAM" id="SSF50156">
    <property type="entry name" value="PDZ domain-like"/>
    <property type="match status" value="1"/>
</dbReference>
<feature type="region of interest" description="Disordered" evidence="4">
    <location>
        <begin position="296"/>
        <end position="323"/>
    </location>
</feature>
<feature type="compositionally biased region" description="Low complexity" evidence="4">
    <location>
        <begin position="304"/>
        <end position="317"/>
    </location>
</feature>
<feature type="region of interest" description="Disordered" evidence="4">
    <location>
        <begin position="232"/>
        <end position="270"/>
    </location>
</feature>
<keyword evidence="3" id="KW-0175">Coiled coil</keyword>
<dbReference type="PANTHER" id="PTHR44019">
    <property type="entry name" value="WD REPEAT-CONTAINING PROTEIN 55"/>
    <property type="match status" value="1"/>
</dbReference>
<keyword evidence="1" id="KW-0853">WD repeat</keyword>
<evidence type="ECO:0000256" key="3">
    <source>
        <dbReference type="SAM" id="Coils"/>
    </source>
</evidence>
<feature type="compositionally biased region" description="Polar residues" evidence="4">
    <location>
        <begin position="1382"/>
        <end position="1397"/>
    </location>
</feature>
<feature type="coiled-coil region" evidence="3">
    <location>
        <begin position="916"/>
        <end position="943"/>
    </location>
</feature>
<dbReference type="InterPro" id="IPR036322">
    <property type="entry name" value="WD40_repeat_dom_sf"/>
</dbReference>
<accession>G0U4N9</accession>
<dbReference type="InterPro" id="IPR050505">
    <property type="entry name" value="WDR55/POC1"/>
</dbReference>
<dbReference type="InterPro" id="IPR015943">
    <property type="entry name" value="WD40/YVTN_repeat-like_dom_sf"/>
</dbReference>
<evidence type="ECO:0000256" key="2">
    <source>
        <dbReference type="ARBA" id="ARBA00022737"/>
    </source>
</evidence>
<evidence type="ECO:0000256" key="1">
    <source>
        <dbReference type="ARBA" id="ARBA00022574"/>
    </source>
</evidence>
<feature type="compositionally biased region" description="Polar residues" evidence="4">
    <location>
        <begin position="187"/>
        <end position="196"/>
    </location>
</feature>
<evidence type="ECO:0000313" key="5">
    <source>
        <dbReference type="EMBL" id="CCC52403.1"/>
    </source>
</evidence>
<evidence type="ECO:0000256" key="4">
    <source>
        <dbReference type="SAM" id="MobiDB-lite"/>
    </source>
</evidence>